<gene>
    <name evidence="2" type="ORF">SAMN05192584_11741</name>
</gene>
<evidence type="ECO:0000256" key="1">
    <source>
        <dbReference type="SAM" id="SignalP"/>
    </source>
</evidence>
<keyword evidence="3" id="KW-1185">Reference proteome</keyword>
<feature type="chain" id="PRO_5011481794" description="Secreted protein" evidence="1">
    <location>
        <begin position="28"/>
        <end position="144"/>
    </location>
</feature>
<sequence>MRTRTAATATATAAVALLAATAVPANAAAPAAVGWSVQHGTAAATGERWTEPSGGWPSSTLVIEGELTNTGAGCYSVWTRFVYDLAPGPVRKHAEICGPGSVEVDVRQSYWITTTGSITVCRGTEDTSDCGTWRSVTTWPANRR</sequence>
<accession>A0A1I4GXK2</accession>
<feature type="signal peptide" evidence="1">
    <location>
        <begin position="1"/>
        <end position="27"/>
    </location>
</feature>
<organism evidence="2 3">
    <name type="scientific">Streptomyces pini</name>
    <dbReference type="NCBI Taxonomy" id="1520580"/>
    <lineage>
        <taxon>Bacteria</taxon>
        <taxon>Bacillati</taxon>
        <taxon>Actinomycetota</taxon>
        <taxon>Actinomycetes</taxon>
        <taxon>Kitasatosporales</taxon>
        <taxon>Streptomycetaceae</taxon>
        <taxon>Streptomyces</taxon>
    </lineage>
</organism>
<evidence type="ECO:0008006" key="4">
    <source>
        <dbReference type="Google" id="ProtNLM"/>
    </source>
</evidence>
<evidence type="ECO:0000313" key="2">
    <source>
        <dbReference type="EMBL" id="SFL33866.1"/>
    </source>
</evidence>
<dbReference type="Proteomes" id="UP000198928">
    <property type="component" value="Unassembled WGS sequence"/>
</dbReference>
<proteinExistence type="predicted"/>
<dbReference type="OrthoDB" id="3690785at2"/>
<protein>
    <recommendedName>
        <fullName evidence="4">Secreted protein</fullName>
    </recommendedName>
</protein>
<dbReference type="EMBL" id="FOSG01000017">
    <property type="protein sequence ID" value="SFL33866.1"/>
    <property type="molecule type" value="Genomic_DNA"/>
</dbReference>
<dbReference type="AlphaFoldDB" id="A0A1I4GXK2"/>
<dbReference type="RefSeq" id="WP_093851342.1">
    <property type="nucleotide sequence ID" value="NZ_FOSG01000017.1"/>
</dbReference>
<evidence type="ECO:0000313" key="3">
    <source>
        <dbReference type="Proteomes" id="UP000198928"/>
    </source>
</evidence>
<reference evidence="3" key="1">
    <citation type="submission" date="2016-10" db="EMBL/GenBank/DDBJ databases">
        <authorList>
            <person name="Varghese N."/>
            <person name="Submissions S."/>
        </authorList>
    </citation>
    <scope>NUCLEOTIDE SEQUENCE [LARGE SCALE GENOMIC DNA]</scope>
    <source>
        <strain evidence="3">PL19</strain>
    </source>
</reference>
<keyword evidence="1" id="KW-0732">Signal</keyword>
<name>A0A1I4GXK2_9ACTN</name>